<evidence type="ECO:0008006" key="3">
    <source>
        <dbReference type="Google" id="ProtNLM"/>
    </source>
</evidence>
<reference evidence="1" key="1">
    <citation type="journal article" date="2012" name="Nat. Biotechnol.">
        <title>Draft genome sequence of pigeonpea (Cajanus cajan), an orphan legume crop of resource-poor farmers.</title>
        <authorList>
            <person name="Varshney R.K."/>
            <person name="Chen W."/>
            <person name="Li Y."/>
            <person name="Bharti A.K."/>
            <person name="Saxena R.K."/>
            <person name="Schlueter J.A."/>
            <person name="Donoghue M.T."/>
            <person name="Azam S."/>
            <person name="Fan G."/>
            <person name="Whaley A.M."/>
            <person name="Farmer A.D."/>
            <person name="Sheridan J."/>
            <person name="Iwata A."/>
            <person name="Tuteja R."/>
            <person name="Penmetsa R.V."/>
            <person name="Wu W."/>
            <person name="Upadhyaya H.D."/>
            <person name="Yang S.P."/>
            <person name="Shah T."/>
            <person name="Saxena K.B."/>
            <person name="Michael T."/>
            <person name="McCombie W.R."/>
            <person name="Yang B."/>
            <person name="Zhang G."/>
            <person name="Yang H."/>
            <person name="Wang J."/>
            <person name="Spillane C."/>
            <person name="Cook D.R."/>
            <person name="May G.D."/>
            <person name="Xu X."/>
            <person name="Jackson S.A."/>
        </authorList>
    </citation>
    <scope>NUCLEOTIDE SEQUENCE [LARGE SCALE GENOMIC DNA]</scope>
</reference>
<name>A0A151UGD7_CAJCA</name>
<dbReference type="PANTHER" id="PTHR23274">
    <property type="entry name" value="DNA HELICASE-RELATED"/>
    <property type="match status" value="1"/>
</dbReference>
<dbReference type="EMBL" id="AGCT01047745">
    <property type="protein sequence ID" value="KYP78321.1"/>
    <property type="molecule type" value="Genomic_DNA"/>
</dbReference>
<protein>
    <recommendedName>
        <fullName evidence="3">ATP-dependent DNA helicase PIF1</fullName>
    </recommendedName>
</protein>
<proteinExistence type="predicted"/>
<dbReference type="Gramene" id="C.cajan_46458.t">
    <property type="protein sequence ID" value="C.cajan_46458.t.cds1"/>
    <property type="gene ID" value="C.cajan_46458"/>
</dbReference>
<evidence type="ECO:0000313" key="2">
    <source>
        <dbReference type="Proteomes" id="UP000075243"/>
    </source>
</evidence>
<gene>
    <name evidence="1" type="ORF">KK1_049509</name>
</gene>
<dbReference type="SUPFAM" id="SSF52540">
    <property type="entry name" value="P-loop containing nucleoside triphosphate hydrolases"/>
    <property type="match status" value="1"/>
</dbReference>
<dbReference type="InterPro" id="IPR027417">
    <property type="entry name" value="P-loop_NTPase"/>
</dbReference>
<dbReference type="GO" id="GO:0005657">
    <property type="term" value="C:replication fork"/>
    <property type="evidence" value="ECO:0007669"/>
    <property type="project" value="TreeGrafter"/>
</dbReference>
<evidence type="ECO:0000313" key="1">
    <source>
        <dbReference type="EMBL" id="KYP78321.1"/>
    </source>
</evidence>
<dbReference type="GO" id="GO:0006260">
    <property type="term" value="P:DNA replication"/>
    <property type="evidence" value="ECO:0007669"/>
    <property type="project" value="TreeGrafter"/>
</dbReference>
<comment type="caution">
    <text evidence="1">The sequence shown here is derived from an EMBL/GenBank/DDBJ whole genome shotgun (WGS) entry which is preliminary data.</text>
</comment>
<dbReference type="AlphaFoldDB" id="A0A151UGD7"/>
<keyword evidence="2" id="KW-1185">Reference proteome</keyword>
<dbReference type="Gene3D" id="3.40.50.300">
    <property type="entry name" value="P-loop containing nucleotide triphosphate hydrolases"/>
    <property type="match status" value="1"/>
</dbReference>
<dbReference type="PANTHER" id="PTHR23274:SF48">
    <property type="entry name" value="ATP-DEPENDENT DNA HELICASE"/>
    <property type="match status" value="1"/>
</dbReference>
<accession>A0A151UGD7</accession>
<dbReference type="CDD" id="cd18809">
    <property type="entry name" value="SF1_C_RecD"/>
    <property type="match status" value="1"/>
</dbReference>
<sequence length="92" mass="10442">MTINKSQGQTLGHVGVYLPKPVFSHGQLYVAISRVKSRSSLKILICDEKTNECNFTKKKYCLQRSILENINEIILLKLSIISCSFCLNYDDS</sequence>
<dbReference type="Proteomes" id="UP000075243">
    <property type="component" value="Unassembled WGS sequence"/>
</dbReference>
<organism evidence="1 2">
    <name type="scientific">Cajanus cajan</name>
    <name type="common">Pigeon pea</name>
    <name type="synonym">Cajanus indicus</name>
    <dbReference type="NCBI Taxonomy" id="3821"/>
    <lineage>
        <taxon>Eukaryota</taxon>
        <taxon>Viridiplantae</taxon>
        <taxon>Streptophyta</taxon>
        <taxon>Embryophyta</taxon>
        <taxon>Tracheophyta</taxon>
        <taxon>Spermatophyta</taxon>
        <taxon>Magnoliopsida</taxon>
        <taxon>eudicotyledons</taxon>
        <taxon>Gunneridae</taxon>
        <taxon>Pentapetalae</taxon>
        <taxon>rosids</taxon>
        <taxon>fabids</taxon>
        <taxon>Fabales</taxon>
        <taxon>Fabaceae</taxon>
        <taxon>Papilionoideae</taxon>
        <taxon>50 kb inversion clade</taxon>
        <taxon>NPAAA clade</taxon>
        <taxon>indigoferoid/millettioid clade</taxon>
        <taxon>Phaseoleae</taxon>
        <taxon>Cajanus</taxon>
    </lineage>
</organism>
<dbReference type="STRING" id="3821.A0A151UGD7"/>